<evidence type="ECO:0000313" key="2">
    <source>
        <dbReference type="Proteomes" id="UP001165101"/>
    </source>
</evidence>
<gene>
    <name evidence="1" type="ORF">Cboi01_000308900</name>
</gene>
<comment type="caution">
    <text evidence="1">The sequence shown here is derived from an EMBL/GenBank/DDBJ whole genome shotgun (WGS) entry which is preliminary data.</text>
</comment>
<reference evidence="1" key="1">
    <citation type="submission" date="2023-04" db="EMBL/GenBank/DDBJ databases">
        <title>Candida boidinii NBRC 1967.</title>
        <authorList>
            <person name="Ichikawa N."/>
            <person name="Sato H."/>
            <person name="Tonouchi N."/>
        </authorList>
    </citation>
    <scope>NUCLEOTIDE SEQUENCE</scope>
    <source>
        <strain evidence="1">NBRC 1967</strain>
    </source>
</reference>
<dbReference type="EMBL" id="BSXV01001588">
    <property type="protein sequence ID" value="GME93299.1"/>
    <property type="molecule type" value="Genomic_DNA"/>
</dbReference>
<keyword evidence="2" id="KW-1185">Reference proteome</keyword>
<sequence>MNIISLLFFIITILSPCLSLSESVQQQKQLSKSELKRLSLQSENYVIYSTDNNIDSILNGPKDFNLVVLYTASDDKFACHMCKFFQPVFESVAKFWNINYPENDDTFFVIIDFPLNAKLFSKLKMTNVPHCWLYPKSMTIYKGLKYEDQDDKSSRIIYDDEYESDDDDYEFEDDIEYVNYSDSRKKAPKLIDATSEHYTYVADERLMSKKDVDKMTFEFADFIGRILKKTITIHKPFDQTQFLTYFVVCLLFFIILKKKKDKIKSKLFNTSKPWCIACIFLILVSISGYNFVIQRQSPLFSADKQGNVVNIIPDSRRQLGFEVLISIILNVSLSLITIFLVSGIQLLNDISHKKRDLGMVLFGVFLFIGYNIYSSTYRQKDGGYPFVLWDIRLF</sequence>
<evidence type="ECO:0000313" key="1">
    <source>
        <dbReference type="EMBL" id="GME93299.1"/>
    </source>
</evidence>
<organism evidence="1 2">
    <name type="scientific">Candida boidinii</name>
    <name type="common">Yeast</name>
    <dbReference type="NCBI Taxonomy" id="5477"/>
    <lineage>
        <taxon>Eukaryota</taxon>
        <taxon>Fungi</taxon>
        <taxon>Dikarya</taxon>
        <taxon>Ascomycota</taxon>
        <taxon>Saccharomycotina</taxon>
        <taxon>Pichiomycetes</taxon>
        <taxon>Pichiales</taxon>
        <taxon>Pichiaceae</taxon>
        <taxon>Ogataea</taxon>
        <taxon>Ogataea/Candida clade</taxon>
    </lineage>
</organism>
<dbReference type="Proteomes" id="UP001165101">
    <property type="component" value="Unassembled WGS sequence"/>
</dbReference>
<protein>
    <submittedName>
        <fullName evidence="1">Unnamed protein product</fullName>
    </submittedName>
</protein>
<accession>A0ACB5TRE0</accession>
<name>A0ACB5TRE0_CANBO</name>
<proteinExistence type="predicted"/>